<feature type="region of interest" description="Disordered" evidence="1">
    <location>
        <begin position="22"/>
        <end position="61"/>
    </location>
</feature>
<comment type="caution">
    <text evidence="2">The sequence shown here is derived from an EMBL/GenBank/DDBJ whole genome shotgun (WGS) entry which is preliminary data.</text>
</comment>
<sequence>MSAEVRAADKRQVIQAGNVRRNKGCGQKASNSGCKCPQKQGQRTKGKRMKVQMSADTKSADKKQVIEVGNVRRSKVSGQKASASG</sequence>
<gene>
    <name evidence="2" type="ORF">KS407_13300</name>
</gene>
<dbReference type="EMBL" id="JAHQCR010000052">
    <property type="protein sequence ID" value="MBU9722409.1"/>
    <property type="molecule type" value="Genomic_DNA"/>
</dbReference>
<organism evidence="2 3">
    <name type="scientific">Evansella alkalicola</name>
    <dbReference type="NCBI Taxonomy" id="745819"/>
    <lineage>
        <taxon>Bacteria</taxon>
        <taxon>Bacillati</taxon>
        <taxon>Bacillota</taxon>
        <taxon>Bacilli</taxon>
        <taxon>Bacillales</taxon>
        <taxon>Bacillaceae</taxon>
        <taxon>Evansella</taxon>
    </lineage>
</organism>
<evidence type="ECO:0000313" key="2">
    <source>
        <dbReference type="EMBL" id="MBU9722409.1"/>
    </source>
</evidence>
<accession>A0ABS6JV11</accession>
<evidence type="ECO:0000256" key="1">
    <source>
        <dbReference type="SAM" id="MobiDB-lite"/>
    </source>
</evidence>
<protein>
    <submittedName>
        <fullName evidence="2">Uncharacterized protein</fullName>
    </submittedName>
</protein>
<proteinExistence type="predicted"/>
<keyword evidence="3" id="KW-1185">Reference proteome</keyword>
<reference evidence="2 3" key="1">
    <citation type="submission" date="2021-06" db="EMBL/GenBank/DDBJ databases">
        <title>Bacillus sp. RD4P76, an endophyte from a halophyte.</title>
        <authorList>
            <person name="Sun J.-Q."/>
        </authorList>
    </citation>
    <scope>NUCLEOTIDE SEQUENCE [LARGE SCALE GENOMIC DNA]</scope>
    <source>
        <strain evidence="2 3">JCM 17098</strain>
    </source>
</reference>
<feature type="compositionally biased region" description="Polar residues" evidence="1">
    <location>
        <begin position="28"/>
        <end position="41"/>
    </location>
</feature>
<dbReference type="Proteomes" id="UP000790580">
    <property type="component" value="Unassembled WGS sequence"/>
</dbReference>
<name>A0ABS6JV11_9BACI</name>
<dbReference type="RefSeq" id="WP_088073737.1">
    <property type="nucleotide sequence ID" value="NZ_JAHQCR010000052.1"/>
</dbReference>
<evidence type="ECO:0000313" key="3">
    <source>
        <dbReference type="Proteomes" id="UP000790580"/>
    </source>
</evidence>